<reference evidence="1" key="1">
    <citation type="journal article" date="2019" name="bioRxiv">
        <title>The Genome of the Zebra Mussel, Dreissena polymorpha: A Resource for Invasive Species Research.</title>
        <authorList>
            <person name="McCartney M.A."/>
            <person name="Auch B."/>
            <person name="Kono T."/>
            <person name="Mallez S."/>
            <person name="Zhang Y."/>
            <person name="Obille A."/>
            <person name="Becker A."/>
            <person name="Abrahante J.E."/>
            <person name="Garbe J."/>
            <person name="Badalamenti J.P."/>
            <person name="Herman A."/>
            <person name="Mangelson H."/>
            <person name="Liachko I."/>
            <person name="Sullivan S."/>
            <person name="Sone E.D."/>
            <person name="Koren S."/>
            <person name="Silverstein K.A.T."/>
            <person name="Beckman K.B."/>
            <person name="Gohl D.M."/>
        </authorList>
    </citation>
    <scope>NUCLEOTIDE SEQUENCE</scope>
    <source>
        <strain evidence="1">Duluth1</strain>
        <tissue evidence="1">Whole animal</tissue>
    </source>
</reference>
<evidence type="ECO:0000313" key="1">
    <source>
        <dbReference type="EMBL" id="KAH3855704.1"/>
    </source>
</evidence>
<gene>
    <name evidence="1" type="ORF">DPMN_098274</name>
</gene>
<protein>
    <submittedName>
        <fullName evidence="1">Uncharacterized protein</fullName>
    </submittedName>
</protein>
<dbReference type="EMBL" id="JAIWYP010000003">
    <property type="protein sequence ID" value="KAH3855704.1"/>
    <property type="molecule type" value="Genomic_DNA"/>
</dbReference>
<comment type="caution">
    <text evidence="1">The sequence shown here is derived from an EMBL/GenBank/DDBJ whole genome shotgun (WGS) entry which is preliminary data.</text>
</comment>
<reference evidence="1" key="2">
    <citation type="submission" date="2020-11" db="EMBL/GenBank/DDBJ databases">
        <authorList>
            <person name="McCartney M.A."/>
            <person name="Auch B."/>
            <person name="Kono T."/>
            <person name="Mallez S."/>
            <person name="Becker A."/>
            <person name="Gohl D.M."/>
            <person name="Silverstein K.A.T."/>
            <person name="Koren S."/>
            <person name="Bechman K.B."/>
            <person name="Herman A."/>
            <person name="Abrahante J.E."/>
            <person name="Garbe J."/>
        </authorList>
    </citation>
    <scope>NUCLEOTIDE SEQUENCE</scope>
    <source>
        <strain evidence="1">Duluth1</strain>
        <tissue evidence="1">Whole animal</tissue>
    </source>
</reference>
<name>A0A9D4R5H5_DREPO</name>
<sequence length="53" mass="6030">MIQYSTCENNSSFPLIENIVTAQHIGFYENFWMENCMHVSVNGSGKVGDRVCK</sequence>
<dbReference type="Proteomes" id="UP000828390">
    <property type="component" value="Unassembled WGS sequence"/>
</dbReference>
<proteinExistence type="predicted"/>
<organism evidence="1 2">
    <name type="scientific">Dreissena polymorpha</name>
    <name type="common">Zebra mussel</name>
    <name type="synonym">Mytilus polymorpha</name>
    <dbReference type="NCBI Taxonomy" id="45954"/>
    <lineage>
        <taxon>Eukaryota</taxon>
        <taxon>Metazoa</taxon>
        <taxon>Spiralia</taxon>
        <taxon>Lophotrochozoa</taxon>
        <taxon>Mollusca</taxon>
        <taxon>Bivalvia</taxon>
        <taxon>Autobranchia</taxon>
        <taxon>Heteroconchia</taxon>
        <taxon>Euheterodonta</taxon>
        <taxon>Imparidentia</taxon>
        <taxon>Neoheterodontei</taxon>
        <taxon>Myida</taxon>
        <taxon>Dreissenoidea</taxon>
        <taxon>Dreissenidae</taxon>
        <taxon>Dreissena</taxon>
    </lineage>
</organism>
<accession>A0A9D4R5H5</accession>
<keyword evidence="2" id="KW-1185">Reference proteome</keyword>
<evidence type="ECO:0000313" key="2">
    <source>
        <dbReference type="Proteomes" id="UP000828390"/>
    </source>
</evidence>
<dbReference type="AlphaFoldDB" id="A0A9D4R5H5"/>